<sequence length="297" mass="33653">MIKDMQYDQNDKTVLLDRLGRGPAQGPLTDSAAPPRFEQLEDRMIYAARQIPQQTFNVRRNALVASASWLLSEVVRLKHCATGEDLPSLNQRLSTALEHFADGALRIGIESSQVSTARYVLCTVVDEAVVTTAWGKESEWSQMSLLSRFHNETSGGEKFFQLLDRLSKNPIKHLPMLELMYLCLSLGFEGKYRIQARGLLELENLRDALFRQIRLIRADAPYEQSSSGNGDCEGKRQSPVRIVPWWMLALITAVCLMVVYSGFAWVLSEQRALVLQPFHPFEQDAIQAQAQPWKGRE</sequence>
<dbReference type="RefSeq" id="WP_150702361.1">
    <property type="nucleotide sequence ID" value="NZ_CABVIB010000009.1"/>
</dbReference>
<dbReference type="OrthoDB" id="345640at2"/>
<dbReference type="PANTHER" id="PTHR38033">
    <property type="entry name" value="MEMBRANE PROTEIN-RELATED"/>
    <property type="match status" value="1"/>
</dbReference>
<dbReference type="InterPro" id="IPR017732">
    <property type="entry name" value="T4/T6SS_DotU"/>
</dbReference>
<dbReference type="Gene3D" id="1.25.40.590">
    <property type="entry name" value="Type IV / VI secretion system, DotU"/>
    <property type="match status" value="1"/>
</dbReference>
<feature type="transmembrane region" description="Helical" evidence="1">
    <location>
        <begin position="245"/>
        <end position="267"/>
    </location>
</feature>
<dbReference type="Proteomes" id="UP000326018">
    <property type="component" value="Unassembled WGS sequence"/>
</dbReference>
<dbReference type="PANTHER" id="PTHR38033:SF1">
    <property type="entry name" value="DOTU FAMILY TYPE IV_VI SECRETION SYSTEM PROTEIN"/>
    <property type="match status" value="1"/>
</dbReference>
<dbReference type="AlphaFoldDB" id="A0A5E7C0G4"/>
<evidence type="ECO:0000313" key="4">
    <source>
        <dbReference type="Proteomes" id="UP000326018"/>
    </source>
</evidence>
<gene>
    <name evidence="3" type="ORF">PS712_02250</name>
</gene>
<evidence type="ECO:0000259" key="2">
    <source>
        <dbReference type="Pfam" id="PF09850"/>
    </source>
</evidence>
<evidence type="ECO:0000256" key="1">
    <source>
        <dbReference type="SAM" id="Phobius"/>
    </source>
</evidence>
<proteinExistence type="predicted"/>
<name>A0A5E7C0G4_PSEFL</name>
<accession>A0A5E7C0G4</accession>
<keyword evidence="1" id="KW-0472">Membrane</keyword>
<feature type="domain" description="Type IV / VI secretion system DotU" evidence="2">
    <location>
        <begin position="63"/>
        <end position="265"/>
    </location>
</feature>
<keyword evidence="1" id="KW-1133">Transmembrane helix</keyword>
<dbReference type="EMBL" id="CABVIB010000009">
    <property type="protein sequence ID" value="VVN95697.1"/>
    <property type="molecule type" value="Genomic_DNA"/>
</dbReference>
<dbReference type="Pfam" id="PF09850">
    <property type="entry name" value="DotU"/>
    <property type="match status" value="1"/>
</dbReference>
<keyword evidence="1" id="KW-0812">Transmembrane</keyword>
<dbReference type="InterPro" id="IPR038522">
    <property type="entry name" value="T4/T6SS_DotU_sf"/>
</dbReference>
<dbReference type="NCBIfam" id="TIGR03349">
    <property type="entry name" value="IV_VI_DotU"/>
    <property type="match status" value="1"/>
</dbReference>
<reference evidence="3 4" key="1">
    <citation type="submission" date="2019-09" db="EMBL/GenBank/DDBJ databases">
        <authorList>
            <person name="Chandra G."/>
            <person name="Truman W A."/>
        </authorList>
    </citation>
    <scope>NUCLEOTIDE SEQUENCE [LARGE SCALE GENOMIC DNA]</scope>
    <source>
        <strain evidence="3">PS712</strain>
    </source>
</reference>
<evidence type="ECO:0000313" key="3">
    <source>
        <dbReference type="EMBL" id="VVN95697.1"/>
    </source>
</evidence>
<protein>
    <recommendedName>
        <fullName evidence="2">Type IV / VI secretion system DotU domain-containing protein</fullName>
    </recommendedName>
</protein>
<dbReference type="NCBIfam" id="NF038228">
    <property type="entry name" value="IcmH_DotU_IVB"/>
    <property type="match status" value="1"/>
</dbReference>
<organism evidence="3 4">
    <name type="scientific">Pseudomonas fluorescens</name>
    <dbReference type="NCBI Taxonomy" id="294"/>
    <lineage>
        <taxon>Bacteria</taxon>
        <taxon>Pseudomonadati</taxon>
        <taxon>Pseudomonadota</taxon>
        <taxon>Gammaproteobacteria</taxon>
        <taxon>Pseudomonadales</taxon>
        <taxon>Pseudomonadaceae</taxon>
        <taxon>Pseudomonas</taxon>
    </lineage>
</organism>